<name>A0A975DGZ7_9GAMM</name>
<feature type="transmembrane region" description="Helical" evidence="1">
    <location>
        <begin position="102"/>
        <end position="125"/>
    </location>
</feature>
<dbReference type="AlphaFoldDB" id="A0A975DGZ7"/>
<dbReference type="Proteomes" id="UP000664904">
    <property type="component" value="Chromosome"/>
</dbReference>
<proteinExistence type="predicted"/>
<dbReference type="EMBL" id="CP072133">
    <property type="protein sequence ID" value="QTH71683.1"/>
    <property type="molecule type" value="Genomic_DNA"/>
</dbReference>
<evidence type="ECO:0000313" key="2">
    <source>
        <dbReference type="EMBL" id="QTH71683.1"/>
    </source>
</evidence>
<keyword evidence="1" id="KW-0812">Transmembrane</keyword>
<feature type="transmembrane region" description="Helical" evidence="1">
    <location>
        <begin position="12"/>
        <end position="30"/>
    </location>
</feature>
<keyword evidence="1" id="KW-0472">Membrane</keyword>
<sequence length="132" mass="15077">MGNLFLKEKEKWRIWTSLGLFGAVCSFLLIQQQDLLGLNELHWIALCSLPSLMLGVSVCWWMSYSRRFEFWRAFRVLSTVLILANLPTILAGMLKVSEAKHVGLISASGFVLLLLILTMLGAWVAKRPKQYY</sequence>
<dbReference type="KEGG" id="pxi:J5O05_01550"/>
<reference evidence="2" key="1">
    <citation type="submission" date="2021-03" db="EMBL/GenBank/DDBJ databases">
        <title>Complete Genome of Pseudoalteromonas xiamenensis STKMTI.2, a new potential marine bacterium producing anti-Vibrio compounds.</title>
        <authorList>
            <person name="Handayani D.P."/>
            <person name="Isnansetyo A."/>
            <person name="Istiqomah I."/>
            <person name="Jumina J."/>
        </authorList>
    </citation>
    <scope>NUCLEOTIDE SEQUENCE</scope>
    <source>
        <strain evidence="2">STKMTI.2</strain>
    </source>
</reference>
<protein>
    <submittedName>
        <fullName evidence="2">Uncharacterized protein</fullName>
    </submittedName>
</protein>
<gene>
    <name evidence="2" type="ORF">J5O05_01550</name>
</gene>
<keyword evidence="1" id="KW-1133">Transmembrane helix</keyword>
<evidence type="ECO:0000256" key="1">
    <source>
        <dbReference type="SAM" id="Phobius"/>
    </source>
</evidence>
<dbReference type="RefSeq" id="WP_208843309.1">
    <property type="nucleotide sequence ID" value="NZ_CP072133.1"/>
</dbReference>
<organism evidence="2 3">
    <name type="scientific">Pseudoalteromonas xiamenensis</name>
    <dbReference type="NCBI Taxonomy" id="882626"/>
    <lineage>
        <taxon>Bacteria</taxon>
        <taxon>Pseudomonadati</taxon>
        <taxon>Pseudomonadota</taxon>
        <taxon>Gammaproteobacteria</taxon>
        <taxon>Alteromonadales</taxon>
        <taxon>Pseudoalteromonadaceae</taxon>
        <taxon>Pseudoalteromonas</taxon>
    </lineage>
</organism>
<feature type="transmembrane region" description="Helical" evidence="1">
    <location>
        <begin position="76"/>
        <end position="96"/>
    </location>
</feature>
<keyword evidence="3" id="KW-1185">Reference proteome</keyword>
<evidence type="ECO:0000313" key="3">
    <source>
        <dbReference type="Proteomes" id="UP000664904"/>
    </source>
</evidence>
<feature type="transmembrane region" description="Helical" evidence="1">
    <location>
        <begin position="42"/>
        <end position="64"/>
    </location>
</feature>
<accession>A0A975DGZ7</accession>